<sequence>MAHQAPHQVLGEEIGRLISPEEDGGFLLTSCRLALLEHSRWRFFSVKTFGPVTQASFLINMGLLKRFKILMASCKTDTMRHELLSGVEMLISRDQMGGRFNFLALLPYSAKDRLPAGFATD</sequence>
<dbReference type="GO" id="GO:0032981">
    <property type="term" value="P:mitochondrial respiratory chain complex I assembly"/>
    <property type="evidence" value="ECO:0007669"/>
    <property type="project" value="TreeGrafter"/>
</dbReference>
<proteinExistence type="inferred from homology"/>
<keyword evidence="5 7" id="KW-0496">Mitochondrion</keyword>
<protein>
    <recommendedName>
        <fullName evidence="7">Protein arginine methyltransferase NDUFAF7</fullName>
        <ecNumber evidence="7">2.1.1.320</ecNumber>
    </recommendedName>
</protein>
<comment type="catalytic activity">
    <reaction evidence="6 7">
        <text>L-arginyl-[protein] + 2 S-adenosyl-L-methionine = N(omega),N(omega)'-dimethyl-L-arginyl-[protein] + 2 S-adenosyl-L-homocysteine + 2 H(+)</text>
        <dbReference type="Rhea" id="RHEA:48108"/>
        <dbReference type="Rhea" id="RHEA-COMP:10532"/>
        <dbReference type="Rhea" id="RHEA-COMP:11992"/>
        <dbReference type="ChEBI" id="CHEBI:15378"/>
        <dbReference type="ChEBI" id="CHEBI:29965"/>
        <dbReference type="ChEBI" id="CHEBI:57856"/>
        <dbReference type="ChEBI" id="CHEBI:59789"/>
        <dbReference type="ChEBI" id="CHEBI:88221"/>
        <dbReference type="EC" id="2.1.1.320"/>
    </reaction>
</comment>
<dbReference type="OrthoDB" id="438553at2759"/>
<dbReference type="InterPro" id="IPR003788">
    <property type="entry name" value="NDUFAF7"/>
</dbReference>
<accession>A0A3S5AJM3</accession>
<comment type="subcellular location">
    <subcellularLocation>
        <location evidence="1 7">Mitochondrion</location>
    </subcellularLocation>
</comment>
<dbReference type="InterPro" id="IPR038375">
    <property type="entry name" value="NDUFAF7_sf"/>
</dbReference>
<evidence type="ECO:0000256" key="1">
    <source>
        <dbReference type="ARBA" id="ARBA00004173"/>
    </source>
</evidence>
<evidence type="ECO:0000256" key="5">
    <source>
        <dbReference type="ARBA" id="ARBA00023128"/>
    </source>
</evidence>
<dbReference type="EMBL" id="CAAALY010036270">
    <property type="protein sequence ID" value="VEL18274.1"/>
    <property type="molecule type" value="Genomic_DNA"/>
</dbReference>
<keyword evidence="9" id="KW-1185">Reference proteome</keyword>
<keyword evidence="3 7" id="KW-0489">Methyltransferase</keyword>
<evidence type="ECO:0000313" key="8">
    <source>
        <dbReference type="EMBL" id="VEL18274.1"/>
    </source>
</evidence>
<comment type="similarity">
    <text evidence="2 7">Belongs to the NDUFAF7 family.</text>
</comment>
<name>A0A3S5AJM3_9PLAT</name>
<dbReference type="EC" id="2.1.1.320" evidence="7"/>
<dbReference type="Proteomes" id="UP000784294">
    <property type="component" value="Unassembled WGS sequence"/>
</dbReference>
<evidence type="ECO:0000256" key="3">
    <source>
        <dbReference type="ARBA" id="ARBA00022603"/>
    </source>
</evidence>
<reference evidence="8" key="1">
    <citation type="submission" date="2018-11" db="EMBL/GenBank/DDBJ databases">
        <authorList>
            <consortium name="Pathogen Informatics"/>
        </authorList>
    </citation>
    <scope>NUCLEOTIDE SEQUENCE</scope>
</reference>
<dbReference type="GO" id="GO:0005739">
    <property type="term" value="C:mitochondrion"/>
    <property type="evidence" value="ECO:0007669"/>
    <property type="project" value="UniProtKB-SubCell"/>
</dbReference>
<keyword evidence="4 7" id="KW-0808">Transferase</keyword>
<dbReference type="Gene3D" id="3.40.50.12710">
    <property type="match status" value="1"/>
</dbReference>
<dbReference type="PANTHER" id="PTHR12049">
    <property type="entry name" value="PROTEIN ARGININE METHYLTRANSFERASE NDUFAF7, MITOCHONDRIAL"/>
    <property type="match status" value="1"/>
</dbReference>
<gene>
    <name evidence="8" type="ORF">PXEA_LOCUS11714</name>
</gene>
<comment type="function">
    <text evidence="7">Arginine methyltransferase involved in the assembly or stability of mitochondrial NADH:ubiquinone oxidoreductase complex (complex I).</text>
</comment>
<evidence type="ECO:0000313" key="9">
    <source>
        <dbReference type="Proteomes" id="UP000784294"/>
    </source>
</evidence>
<dbReference type="GO" id="GO:0032259">
    <property type="term" value="P:methylation"/>
    <property type="evidence" value="ECO:0007669"/>
    <property type="project" value="UniProtKB-KW"/>
</dbReference>
<comment type="caution">
    <text evidence="8">The sequence shown here is derived from an EMBL/GenBank/DDBJ whole genome shotgun (WGS) entry which is preliminary data.</text>
</comment>
<dbReference type="GO" id="GO:0035243">
    <property type="term" value="F:protein-arginine omega-N symmetric methyltransferase activity"/>
    <property type="evidence" value="ECO:0007669"/>
    <property type="project" value="UniProtKB-EC"/>
</dbReference>
<dbReference type="PANTHER" id="PTHR12049:SF7">
    <property type="entry name" value="PROTEIN ARGININE METHYLTRANSFERASE NDUFAF7, MITOCHONDRIAL"/>
    <property type="match status" value="1"/>
</dbReference>
<organism evidence="8 9">
    <name type="scientific">Protopolystoma xenopodis</name>
    <dbReference type="NCBI Taxonomy" id="117903"/>
    <lineage>
        <taxon>Eukaryota</taxon>
        <taxon>Metazoa</taxon>
        <taxon>Spiralia</taxon>
        <taxon>Lophotrochozoa</taxon>
        <taxon>Platyhelminthes</taxon>
        <taxon>Monogenea</taxon>
        <taxon>Polyopisthocotylea</taxon>
        <taxon>Polystomatidea</taxon>
        <taxon>Polystomatidae</taxon>
        <taxon>Protopolystoma</taxon>
    </lineage>
</organism>
<dbReference type="InterPro" id="IPR029063">
    <property type="entry name" value="SAM-dependent_MTases_sf"/>
</dbReference>
<evidence type="ECO:0000256" key="4">
    <source>
        <dbReference type="ARBA" id="ARBA00022679"/>
    </source>
</evidence>
<dbReference type="AlphaFoldDB" id="A0A3S5AJM3"/>
<evidence type="ECO:0000256" key="2">
    <source>
        <dbReference type="ARBA" id="ARBA00005891"/>
    </source>
</evidence>
<evidence type="ECO:0000256" key="7">
    <source>
        <dbReference type="RuleBase" id="RU364114"/>
    </source>
</evidence>
<dbReference type="SUPFAM" id="SSF53335">
    <property type="entry name" value="S-adenosyl-L-methionine-dependent methyltransferases"/>
    <property type="match status" value="1"/>
</dbReference>
<evidence type="ECO:0000256" key="6">
    <source>
        <dbReference type="ARBA" id="ARBA00048612"/>
    </source>
</evidence>